<evidence type="ECO:0008006" key="3">
    <source>
        <dbReference type="Google" id="ProtNLM"/>
    </source>
</evidence>
<protein>
    <recommendedName>
        <fullName evidence="3">L,D-transpeptidase catalytic domain</fullName>
    </recommendedName>
</protein>
<dbReference type="AlphaFoldDB" id="A0A1I0RX84"/>
<sequence>KVRYYKLKKRQKNIDFSRPIAIFSLCNCQRPAIFLHCSNDNGTYGCVSIPETSMELVLQHIHSGCVIVIDTADGIYSY</sequence>
<organism evidence="1 2">
    <name type="scientific">[Clostridium] fimetarium</name>
    <dbReference type="NCBI Taxonomy" id="99656"/>
    <lineage>
        <taxon>Bacteria</taxon>
        <taxon>Bacillati</taxon>
        <taxon>Bacillota</taxon>
        <taxon>Clostridia</taxon>
        <taxon>Lachnospirales</taxon>
        <taxon>Lachnospiraceae</taxon>
    </lineage>
</organism>
<reference evidence="1 2" key="1">
    <citation type="submission" date="2016-10" db="EMBL/GenBank/DDBJ databases">
        <authorList>
            <person name="de Groot N.N."/>
        </authorList>
    </citation>
    <scope>NUCLEOTIDE SEQUENCE [LARGE SCALE GENOMIC DNA]</scope>
    <source>
        <strain evidence="1 2">DSM 9179</strain>
    </source>
</reference>
<dbReference type="Proteomes" id="UP000199701">
    <property type="component" value="Unassembled WGS sequence"/>
</dbReference>
<gene>
    <name evidence="1" type="ORF">SAMN05421659_1291</name>
</gene>
<feature type="non-terminal residue" evidence="1">
    <location>
        <position position="1"/>
    </location>
</feature>
<keyword evidence="2" id="KW-1185">Reference proteome</keyword>
<name>A0A1I0RX84_9FIRM</name>
<evidence type="ECO:0000313" key="1">
    <source>
        <dbReference type="EMBL" id="SEW46046.1"/>
    </source>
</evidence>
<dbReference type="EMBL" id="FOJI01000029">
    <property type="protein sequence ID" value="SEW46046.1"/>
    <property type="molecule type" value="Genomic_DNA"/>
</dbReference>
<evidence type="ECO:0000313" key="2">
    <source>
        <dbReference type="Proteomes" id="UP000199701"/>
    </source>
</evidence>
<proteinExistence type="predicted"/>
<accession>A0A1I0RX84</accession>